<dbReference type="Proteomes" id="UP000688137">
    <property type="component" value="Unassembled WGS sequence"/>
</dbReference>
<name>A0A8S1N5T2_PARPR</name>
<keyword evidence="2" id="KW-1185">Reference proteome</keyword>
<dbReference type="OMA" id="QNKRKSC"/>
<dbReference type="AlphaFoldDB" id="A0A8S1N5T2"/>
<evidence type="ECO:0000313" key="2">
    <source>
        <dbReference type="Proteomes" id="UP000688137"/>
    </source>
</evidence>
<evidence type="ECO:0000313" key="1">
    <source>
        <dbReference type="EMBL" id="CAD8085096.1"/>
    </source>
</evidence>
<dbReference type="EMBL" id="CAJJDM010000076">
    <property type="protein sequence ID" value="CAD8085096.1"/>
    <property type="molecule type" value="Genomic_DNA"/>
</dbReference>
<accession>A0A8S1N5T2</accession>
<comment type="caution">
    <text evidence="1">The sequence shown here is derived from an EMBL/GenBank/DDBJ whole genome shotgun (WGS) entry which is preliminary data.</text>
</comment>
<organism evidence="1 2">
    <name type="scientific">Paramecium primaurelia</name>
    <dbReference type="NCBI Taxonomy" id="5886"/>
    <lineage>
        <taxon>Eukaryota</taxon>
        <taxon>Sar</taxon>
        <taxon>Alveolata</taxon>
        <taxon>Ciliophora</taxon>
        <taxon>Intramacronucleata</taxon>
        <taxon>Oligohymenophorea</taxon>
        <taxon>Peniculida</taxon>
        <taxon>Parameciidae</taxon>
        <taxon>Paramecium</taxon>
    </lineage>
</organism>
<sequence length="104" mass="12307">MTTCIGPKIKFELLQQKIDTFSQTYDQDQLDSMQQQGERKVSFADSSIVFLHYSDEEVFNFRQRLKAQLLYKQIEPLFLNPSLCYSNLQNKRKSCFKDVNIQID</sequence>
<protein>
    <submittedName>
        <fullName evidence="1">Uncharacterized protein</fullName>
    </submittedName>
</protein>
<proteinExistence type="predicted"/>
<reference evidence="1" key="1">
    <citation type="submission" date="2021-01" db="EMBL/GenBank/DDBJ databases">
        <authorList>
            <consortium name="Genoscope - CEA"/>
            <person name="William W."/>
        </authorList>
    </citation>
    <scope>NUCLEOTIDE SEQUENCE</scope>
</reference>
<gene>
    <name evidence="1" type="ORF">PPRIM_AZ9-3.1.T0730143</name>
</gene>